<dbReference type="Pfam" id="PF00089">
    <property type="entry name" value="Trypsin"/>
    <property type="match status" value="1"/>
</dbReference>
<dbReference type="PANTHER" id="PTHR48071:SF18">
    <property type="entry name" value="DELETED IN MALIGNANT BRAIN TUMORS 1 PROTEIN-RELATED"/>
    <property type="match status" value="1"/>
</dbReference>
<feature type="domain" description="Ig-like" evidence="13">
    <location>
        <begin position="1506"/>
        <end position="1593"/>
    </location>
</feature>
<dbReference type="InterPro" id="IPR043504">
    <property type="entry name" value="Peptidase_S1_PA_chymotrypsin"/>
</dbReference>
<dbReference type="SUPFAM" id="SSF48726">
    <property type="entry name" value="Immunoglobulin"/>
    <property type="match status" value="3"/>
</dbReference>
<dbReference type="PROSITE" id="PS00420">
    <property type="entry name" value="SRCR_1"/>
    <property type="match status" value="12"/>
</dbReference>
<dbReference type="FunFam" id="3.10.250.10:FF:000011">
    <property type="entry name" value="Scavenger receptor class A member 5"/>
    <property type="match status" value="5"/>
</dbReference>
<feature type="disulfide bond" evidence="9">
    <location>
        <begin position="423"/>
        <end position="433"/>
    </location>
</feature>
<evidence type="ECO:0000259" key="12">
    <source>
        <dbReference type="PROSITE" id="PS50287"/>
    </source>
</evidence>
<evidence type="ECO:0000256" key="6">
    <source>
        <dbReference type="ARBA" id="ARBA00023157"/>
    </source>
</evidence>
<feature type="disulfide bond" evidence="9">
    <location>
        <begin position="162"/>
        <end position="223"/>
    </location>
</feature>
<dbReference type="Pfam" id="PF00530">
    <property type="entry name" value="SRCR"/>
    <property type="match status" value="12"/>
</dbReference>
<feature type="disulfide bond" evidence="9">
    <location>
        <begin position="1197"/>
        <end position="1258"/>
    </location>
</feature>
<evidence type="ECO:0000256" key="1">
    <source>
        <dbReference type="ARBA" id="ARBA00022670"/>
    </source>
</evidence>
<dbReference type="Gene3D" id="2.40.10.10">
    <property type="entry name" value="Trypsin-like serine proteases"/>
    <property type="match status" value="1"/>
</dbReference>
<feature type="disulfide bond" evidence="9">
    <location>
        <begin position="308"/>
        <end position="318"/>
    </location>
</feature>
<feature type="disulfide bond" evidence="9">
    <location>
        <begin position="737"/>
        <end position="798"/>
    </location>
</feature>
<dbReference type="SMART" id="SM00409">
    <property type="entry name" value="IG"/>
    <property type="match status" value="3"/>
</dbReference>
<evidence type="ECO:0000256" key="3">
    <source>
        <dbReference type="ARBA" id="ARBA00022737"/>
    </source>
</evidence>
<keyword evidence="8" id="KW-0325">Glycoprotein</keyword>
<feature type="domain" description="SRCR" evidence="12">
    <location>
        <begin position="1274"/>
        <end position="1374"/>
    </location>
</feature>
<dbReference type="InterPro" id="IPR013783">
    <property type="entry name" value="Ig-like_fold"/>
</dbReference>
<feature type="disulfide bond" evidence="9">
    <location>
        <begin position="883"/>
        <end position="893"/>
    </location>
</feature>
<dbReference type="InterPro" id="IPR013098">
    <property type="entry name" value="Ig_I-set"/>
</dbReference>
<feature type="disulfide bond" evidence="9">
    <location>
        <begin position="653"/>
        <end position="663"/>
    </location>
</feature>
<dbReference type="PANTHER" id="PTHR48071">
    <property type="entry name" value="SRCR DOMAIN-CONTAINING PROTEIN"/>
    <property type="match status" value="1"/>
</dbReference>
<dbReference type="Pfam" id="PF07679">
    <property type="entry name" value="I-set"/>
    <property type="match status" value="2"/>
</dbReference>
<evidence type="ECO:0000256" key="8">
    <source>
        <dbReference type="ARBA" id="ARBA00023180"/>
    </source>
</evidence>
<evidence type="ECO:0000256" key="5">
    <source>
        <dbReference type="ARBA" id="ARBA00022825"/>
    </source>
</evidence>
<feature type="domain" description="SRCR" evidence="12">
    <location>
        <begin position="354"/>
        <end position="454"/>
    </location>
</feature>
<feature type="disulfide bond" evidence="9">
    <location>
        <begin position="392"/>
        <end position="453"/>
    </location>
</feature>
<comment type="caution">
    <text evidence="14">The sequence shown here is derived from an EMBL/GenBank/DDBJ whole genome shotgun (WGS) entry which is preliminary data.</text>
</comment>
<dbReference type="InterPro" id="IPR003598">
    <property type="entry name" value="Ig_sub2"/>
</dbReference>
<feature type="domain" description="SRCR" evidence="12">
    <location>
        <begin position="814"/>
        <end position="914"/>
    </location>
</feature>
<feature type="domain" description="SRCR" evidence="12">
    <location>
        <begin position="699"/>
        <end position="799"/>
    </location>
</feature>
<feature type="disulfide bond" evidence="9">
    <location>
        <begin position="1343"/>
        <end position="1353"/>
    </location>
</feature>
<dbReference type="SUPFAM" id="SSF56487">
    <property type="entry name" value="SRCR-like"/>
    <property type="match status" value="12"/>
</dbReference>
<dbReference type="InterPro" id="IPR036772">
    <property type="entry name" value="SRCR-like_dom_sf"/>
</dbReference>
<feature type="disulfide bond" evidence="9">
    <location>
        <begin position="78"/>
        <end position="88"/>
    </location>
</feature>
<evidence type="ECO:0000313" key="15">
    <source>
        <dbReference type="Proteomes" id="UP000230750"/>
    </source>
</evidence>
<dbReference type="PROSITE" id="PS00135">
    <property type="entry name" value="TRYPSIN_SER"/>
    <property type="match status" value="1"/>
</dbReference>
<organism evidence="14 15">
    <name type="scientific">Stichopus japonicus</name>
    <name type="common">Sea cucumber</name>
    <dbReference type="NCBI Taxonomy" id="307972"/>
    <lineage>
        <taxon>Eukaryota</taxon>
        <taxon>Metazoa</taxon>
        <taxon>Echinodermata</taxon>
        <taxon>Eleutherozoa</taxon>
        <taxon>Echinozoa</taxon>
        <taxon>Holothuroidea</taxon>
        <taxon>Aspidochirotacea</taxon>
        <taxon>Aspidochirotida</taxon>
        <taxon>Stichopodidae</taxon>
        <taxon>Apostichopus</taxon>
    </lineage>
</organism>
<dbReference type="PROSITE" id="PS50287">
    <property type="entry name" value="SRCR_2"/>
    <property type="match status" value="12"/>
</dbReference>
<feature type="disulfide bond" evidence="9">
    <location>
        <begin position="1299"/>
        <end position="1363"/>
    </location>
</feature>
<dbReference type="GO" id="GO:0006508">
    <property type="term" value="P:proteolysis"/>
    <property type="evidence" value="ECO:0007669"/>
    <property type="project" value="UniProtKB-KW"/>
</dbReference>
<dbReference type="SMART" id="SM00202">
    <property type="entry name" value="SR"/>
    <property type="match status" value="12"/>
</dbReference>
<proteinExistence type="predicted"/>
<feature type="disulfide bond" evidence="9">
    <location>
        <begin position="379"/>
        <end position="443"/>
    </location>
</feature>
<feature type="disulfide bond" evidence="9">
    <location>
        <begin position="622"/>
        <end position="683"/>
    </location>
</feature>
<dbReference type="PROSITE" id="PS50835">
    <property type="entry name" value="IG_LIKE"/>
    <property type="match status" value="3"/>
</dbReference>
<feature type="disulfide bond" evidence="9">
    <location>
        <begin position="494"/>
        <end position="558"/>
    </location>
</feature>
<keyword evidence="1 10" id="KW-0645">Protease</keyword>
<feature type="disulfide bond" evidence="9">
    <location>
        <begin position="1312"/>
        <end position="1373"/>
    </location>
</feature>
<feature type="domain" description="Ig-like" evidence="13">
    <location>
        <begin position="1601"/>
        <end position="1655"/>
    </location>
</feature>
<feature type="disulfide bond" evidence="9">
    <location>
        <begin position="149"/>
        <end position="213"/>
    </location>
</feature>
<keyword evidence="6 9" id="KW-1015">Disulfide bond</keyword>
<feature type="domain" description="SRCR" evidence="12">
    <location>
        <begin position="9"/>
        <end position="109"/>
    </location>
</feature>
<sequence>MQCSRIARIRLAGGSTPNAGRVEVYVNGEWGTVCDDSWDIIDAHVVCNQLGYPGAVRAELSAHYGEGSGRIWLDNVACAVSSLSLQDCPKSEIGDHNCNHKEDAGVECLPLDVPTTVAPGIARIRLAGGSIPNAGRVEVFVNGEWGTVCDDSWDITDAHVVCRQLGYPGAVRAELSAHYGEGSGRIWLDDVACAVSSLSLQDCLKSEIGDHNCDHKEDAGVECLPLEVPTTVAPGIASIRLAGGGSPNSGRVEVFVNGEWGTVCDDSWDITDAHVVCNQLGYPGAVRATSKAYYGEGSGRIWLDDVACGVSSLSLQDCPKSEIGDHNCNHKEDAGVECLPLEVPTTVAPGIASIRLAGGSSPNAGRVEVFVNGEWGTVCDDSWDITDAFVVCNQLGYPGAVRATSKAYYGEGSGRIWLDNVACAESSLSLQDCPKSEIGDHNCNHKEDAGVECLPLDVPTSVASGIASIRLAGGSSPNAGRVEVFVNGEWGTVCDHSWDITDANVVCRQLGYPGAVRARSSAHFGRGSGRIWLDDVACADSSLSLQDCPMSEIGVHNCNHKEDAGVKCLPLEVPTTVAPGIESIRLVDGSTPNAGRVEVFVNGEWGTVCDHSWDITDANVVCRQLGYPGAVRARSSAHFGRGSGRIWLDDVACADSSLSLQDCPMSEIGVHNCNHKEDAGVKCLPLEVPTTVAPGIESIRLVDGSTPNAGRVEVFVNGEWGTVCDHSWDITDANVVCRQLGYPGAVRARSSAHFGRGSGRIWLDDVACADSSLSLQDCPMSEIGVHNCNHKEDAGVKCLPLEVPTTVAPGIESIRLVDGSTPNAGRVEVFVNGEWGTVCDHSWDITDANVVCRQLGYPGAVRARSSAHYGEGSGRIWLDDVACADSSLSLQDCPMSEIGVHNCNHKEDAGVKCLPLEVPTTVAPGIASIRLVGGSSPNAGRVEVFVNGEWGTVCDNSWDINDAAVVCRQLGYPGAVRATSKAHYGEGSGRIWLDNVACGVSSLSLQDCPKSEIGDHNCNHKEDAGVECLPLEVPTAVAPGIASIRLAGGSIPNAGRVEVFVNGEWGTVCDDSWDITDANVVCNQLGYPGAVRATSKAYYGEGSGRIWLDNVACGVSSLSLQDCPKSEIGDHNCNHKEDAGVECLPLEVPTTVAPGIESIRLAGGSTPNAGRVEVFVNGEWGTVCDDSWDITDAHVVCRQLGYPGAVRARSSAHYGEGSGRIWLDDVACGVSSLSLQDCPKSEIGDHNCNHKEDAGVECLPLEVPTTAAPGIVSIRLAGGSTPHAGRVEAFVHGEWGTVCDDSWDITDAAVVCRQLGYPGAVRARSSAHYGEGSVRIWLDNVECVVSSLTLQDCPKNDIVDHNCGHNKNAAVVCFKCEDCMLPITICCEKKMFTHKSSFIFTVSPETLQFVVAPTDVTVEEGEVVQLFCEVNNEAASRFWFKGMSQISSEDSEESVHVTIDGNLIFVNTEVGFTGRYTCLARSPSGQEARASAFLTVTALHTATNVPSRQLYFLKRPEDTELALGDIVVFHCEVDDASAEITWFKDDIQIAQGLINGLVLLRDNSLIITDIEVHHHGTYKCVATSSDSRRAEVTARALCTLSTSWLKDGSPLVYNQRTIEIVDRVLLRDVTADDSGLYVCVAADSEGHVVAQARAAVDVLPHTLNNDDCGIVSSPEVLEDANTRGVHSGRVVGGRDAGRGSAPWMARLFLIEGLHGRGGFVCGGSLIDRQWVVTAAHCFNIIENLSARQLYVILGDHDTLATEDSQIYVLVEAFYLHEEYDIDTFNNDIALIKLVTPLQRYSSYVRPICLANRTIDRELLVFGVSGRVSGWGATTEGGAPSLYLQEVQIPFIPYPTCKVNFRPKYVFTKNMFCAGYERGGADACQGDSGGPYAVEKASRWFLMGIVSWGIGCGRHGSYGAYTRYSKYHQWVKRVITSY</sequence>
<protein>
    <submittedName>
        <fullName evidence="14">Putative deleted in malignant brain tumors 1 protein-like isoform X1</fullName>
    </submittedName>
</protein>
<dbReference type="PRINTS" id="PR00722">
    <property type="entry name" value="CHYMOTRYPSIN"/>
</dbReference>
<keyword evidence="2" id="KW-0732">Signal</keyword>
<feature type="domain" description="SRCR" evidence="12">
    <location>
        <begin position="1159"/>
        <end position="1259"/>
    </location>
</feature>
<dbReference type="SUPFAM" id="SSF50494">
    <property type="entry name" value="Trypsin-like serine proteases"/>
    <property type="match status" value="1"/>
</dbReference>
<feature type="disulfide bond" evidence="9">
    <location>
        <begin position="724"/>
        <end position="788"/>
    </location>
</feature>
<dbReference type="GO" id="GO:0004252">
    <property type="term" value="F:serine-type endopeptidase activity"/>
    <property type="evidence" value="ECO:0007669"/>
    <property type="project" value="InterPro"/>
</dbReference>
<keyword evidence="4 10" id="KW-0378">Hydrolase</keyword>
<dbReference type="SMART" id="SM00020">
    <property type="entry name" value="Tryp_SPc"/>
    <property type="match status" value="1"/>
</dbReference>
<dbReference type="InterPro" id="IPR001314">
    <property type="entry name" value="Peptidase_S1A"/>
</dbReference>
<feature type="disulfide bond" evidence="9">
    <location>
        <begin position="852"/>
        <end position="913"/>
    </location>
</feature>
<dbReference type="PRINTS" id="PR00258">
    <property type="entry name" value="SPERACTRCPTR"/>
</dbReference>
<feature type="domain" description="Peptidase S1" evidence="11">
    <location>
        <begin position="1690"/>
        <end position="1935"/>
    </location>
</feature>
<dbReference type="EMBL" id="MRZV01000941">
    <property type="protein sequence ID" value="PIK42354.1"/>
    <property type="molecule type" value="Genomic_DNA"/>
</dbReference>
<dbReference type="InterPro" id="IPR003599">
    <property type="entry name" value="Ig_sub"/>
</dbReference>
<evidence type="ECO:0000256" key="2">
    <source>
        <dbReference type="ARBA" id="ARBA00022729"/>
    </source>
</evidence>
<feature type="disulfide bond" evidence="9">
    <location>
        <begin position="998"/>
        <end position="1008"/>
    </location>
</feature>
<feature type="domain" description="SRCR" evidence="12">
    <location>
        <begin position="929"/>
        <end position="1029"/>
    </location>
</feature>
<keyword evidence="15" id="KW-1185">Reference proteome</keyword>
<feature type="domain" description="SRCR" evidence="12">
    <location>
        <begin position="1044"/>
        <end position="1144"/>
    </location>
</feature>
<dbReference type="SMART" id="SM00408">
    <property type="entry name" value="IGc2"/>
    <property type="match status" value="3"/>
</dbReference>
<feature type="disulfide bond" evidence="9">
    <location>
        <begin position="1082"/>
        <end position="1143"/>
    </location>
</feature>
<feature type="disulfide bond" evidence="9">
    <location>
        <begin position="839"/>
        <end position="903"/>
    </location>
</feature>
<dbReference type="Gene3D" id="2.60.40.10">
    <property type="entry name" value="Immunoglobulins"/>
    <property type="match status" value="3"/>
</dbReference>
<feature type="domain" description="Ig-like" evidence="13">
    <location>
        <begin position="1404"/>
        <end position="1495"/>
    </location>
</feature>
<feature type="disulfide bond" evidence="9">
    <location>
        <begin position="954"/>
        <end position="1018"/>
    </location>
</feature>
<dbReference type="InterPro" id="IPR001190">
    <property type="entry name" value="SRCR"/>
</dbReference>
<feature type="disulfide bond" evidence="9">
    <location>
        <begin position="967"/>
        <end position="1028"/>
    </location>
</feature>
<keyword evidence="3" id="KW-0677">Repeat</keyword>
<gene>
    <name evidence="14" type="ORF">BSL78_20797</name>
</gene>
<keyword evidence="7" id="KW-0675">Receptor</keyword>
<feature type="disulfide bond" evidence="9">
    <location>
        <begin position="277"/>
        <end position="338"/>
    </location>
</feature>
<dbReference type="STRING" id="307972.A0A2G8K2Y5"/>
<dbReference type="FunFam" id="2.40.10.10:FF:000120">
    <property type="entry name" value="Putative serine protease"/>
    <property type="match status" value="1"/>
</dbReference>
<feature type="disulfide bond" evidence="9">
    <location>
        <begin position="609"/>
        <end position="673"/>
    </location>
</feature>
<feature type="disulfide bond" evidence="9">
    <location>
        <begin position="768"/>
        <end position="778"/>
    </location>
</feature>
<dbReference type="InterPro" id="IPR036179">
    <property type="entry name" value="Ig-like_dom_sf"/>
</dbReference>
<feature type="disulfide bond" evidence="9">
    <location>
        <begin position="1228"/>
        <end position="1238"/>
    </location>
</feature>
<dbReference type="OrthoDB" id="536948at2759"/>
<dbReference type="PROSITE" id="PS50240">
    <property type="entry name" value="TRYPSIN_DOM"/>
    <property type="match status" value="1"/>
</dbReference>
<dbReference type="FunFam" id="3.10.250.10:FF:000007">
    <property type="entry name" value="Soluble scavenger receptor cysteine-rich domain-containing protein SSC5D"/>
    <property type="match status" value="6"/>
</dbReference>
<keyword evidence="5 10" id="KW-0720">Serine protease</keyword>
<accession>A0A2G8K2Y5</accession>
<feature type="disulfide bond" evidence="9">
    <location>
        <begin position="1113"/>
        <end position="1123"/>
    </location>
</feature>
<dbReference type="InterPro" id="IPR009003">
    <property type="entry name" value="Peptidase_S1_PA"/>
</dbReference>
<evidence type="ECO:0000256" key="9">
    <source>
        <dbReference type="PROSITE-ProRule" id="PRU00196"/>
    </source>
</evidence>
<feature type="domain" description="SRCR" evidence="12">
    <location>
        <begin position="584"/>
        <end position="684"/>
    </location>
</feature>
<dbReference type="PROSITE" id="PS00134">
    <property type="entry name" value="TRYPSIN_HIS"/>
    <property type="match status" value="1"/>
</dbReference>
<evidence type="ECO:0000313" key="14">
    <source>
        <dbReference type="EMBL" id="PIK42354.1"/>
    </source>
</evidence>
<dbReference type="InterPro" id="IPR007110">
    <property type="entry name" value="Ig-like_dom"/>
</dbReference>
<feature type="disulfide bond" evidence="9">
    <location>
        <begin position="264"/>
        <end position="328"/>
    </location>
</feature>
<dbReference type="InterPro" id="IPR001254">
    <property type="entry name" value="Trypsin_dom"/>
</dbReference>
<feature type="domain" description="SRCR" evidence="12">
    <location>
        <begin position="124"/>
        <end position="224"/>
    </location>
</feature>
<evidence type="ECO:0000259" key="11">
    <source>
        <dbReference type="PROSITE" id="PS50240"/>
    </source>
</evidence>
<dbReference type="InterPro" id="IPR033116">
    <property type="entry name" value="TRYPSIN_SER"/>
</dbReference>
<feature type="disulfide bond" evidence="9">
    <location>
        <begin position="193"/>
        <end position="203"/>
    </location>
</feature>
<feature type="disulfide bond" evidence="9">
    <location>
        <begin position="1184"/>
        <end position="1248"/>
    </location>
</feature>
<reference evidence="14 15" key="1">
    <citation type="journal article" date="2017" name="PLoS Biol.">
        <title>The sea cucumber genome provides insights into morphological evolution and visceral regeneration.</title>
        <authorList>
            <person name="Zhang X."/>
            <person name="Sun L."/>
            <person name="Yuan J."/>
            <person name="Sun Y."/>
            <person name="Gao Y."/>
            <person name="Zhang L."/>
            <person name="Li S."/>
            <person name="Dai H."/>
            <person name="Hamel J.F."/>
            <person name="Liu C."/>
            <person name="Yu Y."/>
            <person name="Liu S."/>
            <person name="Lin W."/>
            <person name="Guo K."/>
            <person name="Jin S."/>
            <person name="Xu P."/>
            <person name="Storey K.B."/>
            <person name="Huan P."/>
            <person name="Zhang T."/>
            <person name="Zhou Y."/>
            <person name="Zhang J."/>
            <person name="Lin C."/>
            <person name="Li X."/>
            <person name="Xing L."/>
            <person name="Huo D."/>
            <person name="Sun M."/>
            <person name="Wang L."/>
            <person name="Mercier A."/>
            <person name="Li F."/>
            <person name="Yang H."/>
            <person name="Xiang J."/>
        </authorList>
    </citation>
    <scope>NUCLEOTIDE SEQUENCE [LARGE SCALE GENOMIC DNA]</scope>
    <source>
        <strain evidence="14">Shaxun</strain>
        <tissue evidence="14">Muscle</tissue>
    </source>
</reference>
<dbReference type="FunFam" id="3.10.250.10:FF:000006">
    <property type="entry name" value="neurotrypsin isoform X2"/>
    <property type="match status" value="1"/>
</dbReference>
<evidence type="ECO:0000256" key="7">
    <source>
        <dbReference type="ARBA" id="ARBA00023170"/>
    </source>
</evidence>
<feature type="disulfide bond" evidence="9">
    <location>
        <begin position="1069"/>
        <end position="1133"/>
    </location>
</feature>
<dbReference type="CDD" id="cd00190">
    <property type="entry name" value="Tryp_SPc"/>
    <property type="match status" value="1"/>
</dbReference>
<evidence type="ECO:0000259" key="13">
    <source>
        <dbReference type="PROSITE" id="PS50835"/>
    </source>
</evidence>
<feature type="domain" description="SRCR" evidence="12">
    <location>
        <begin position="469"/>
        <end position="569"/>
    </location>
</feature>
<feature type="disulfide bond" evidence="9">
    <location>
        <begin position="507"/>
        <end position="568"/>
    </location>
</feature>
<dbReference type="InterPro" id="IPR018114">
    <property type="entry name" value="TRYPSIN_HIS"/>
</dbReference>
<feature type="disulfide bond" evidence="9">
    <location>
        <begin position="538"/>
        <end position="548"/>
    </location>
</feature>
<dbReference type="GO" id="GO:0016020">
    <property type="term" value="C:membrane"/>
    <property type="evidence" value="ECO:0007669"/>
    <property type="project" value="InterPro"/>
</dbReference>
<dbReference type="Proteomes" id="UP000230750">
    <property type="component" value="Unassembled WGS sequence"/>
</dbReference>
<feature type="disulfide bond" evidence="9">
    <location>
        <begin position="47"/>
        <end position="108"/>
    </location>
</feature>
<feature type="disulfide bond" evidence="9">
    <location>
        <begin position="34"/>
        <end position="98"/>
    </location>
</feature>
<evidence type="ECO:0000256" key="4">
    <source>
        <dbReference type="ARBA" id="ARBA00022801"/>
    </source>
</evidence>
<evidence type="ECO:0000256" key="10">
    <source>
        <dbReference type="RuleBase" id="RU363034"/>
    </source>
</evidence>
<dbReference type="Gene3D" id="3.10.250.10">
    <property type="entry name" value="SRCR-like domain"/>
    <property type="match status" value="12"/>
</dbReference>
<name>A0A2G8K2Y5_STIJA</name>
<feature type="domain" description="SRCR" evidence="12">
    <location>
        <begin position="239"/>
        <end position="339"/>
    </location>
</feature>